<evidence type="ECO:0000256" key="2">
    <source>
        <dbReference type="ARBA" id="ARBA00022630"/>
    </source>
</evidence>
<evidence type="ECO:0000313" key="6">
    <source>
        <dbReference type="Proteomes" id="UP001597045"/>
    </source>
</evidence>
<evidence type="ECO:0000256" key="1">
    <source>
        <dbReference type="ARBA" id="ARBA00001974"/>
    </source>
</evidence>
<keyword evidence="3" id="KW-0274">FAD</keyword>
<keyword evidence="5" id="KW-0503">Monooxygenase</keyword>
<organism evidence="5 6">
    <name type="scientific">Kibdelosporangium lantanae</name>
    <dbReference type="NCBI Taxonomy" id="1497396"/>
    <lineage>
        <taxon>Bacteria</taxon>
        <taxon>Bacillati</taxon>
        <taxon>Actinomycetota</taxon>
        <taxon>Actinomycetes</taxon>
        <taxon>Pseudonocardiales</taxon>
        <taxon>Pseudonocardiaceae</taxon>
        <taxon>Kibdelosporangium</taxon>
    </lineage>
</organism>
<dbReference type="InterPro" id="IPR036188">
    <property type="entry name" value="FAD/NAD-bd_sf"/>
</dbReference>
<dbReference type="PANTHER" id="PTHR43004">
    <property type="entry name" value="TRK SYSTEM POTASSIUM UPTAKE PROTEIN"/>
    <property type="match status" value="1"/>
</dbReference>
<dbReference type="SUPFAM" id="SSF51905">
    <property type="entry name" value="FAD/NAD(P)-binding domain"/>
    <property type="match status" value="1"/>
</dbReference>
<feature type="non-terminal residue" evidence="5">
    <location>
        <position position="136"/>
    </location>
</feature>
<evidence type="ECO:0000259" key="4">
    <source>
        <dbReference type="Pfam" id="PF01494"/>
    </source>
</evidence>
<name>A0ABW3MJG0_9PSEU</name>
<dbReference type="Gene3D" id="3.30.70.2450">
    <property type="match status" value="1"/>
</dbReference>
<protein>
    <submittedName>
        <fullName evidence="5">FAD-dependent monooxygenase</fullName>
    </submittedName>
</protein>
<comment type="caution">
    <text evidence="5">The sequence shown here is derived from an EMBL/GenBank/DDBJ whole genome shotgun (WGS) entry which is preliminary data.</text>
</comment>
<gene>
    <name evidence="5" type="ORF">ACFQ1S_30560</name>
</gene>
<accession>A0ABW3MJG0</accession>
<feature type="domain" description="FAD-binding" evidence="4">
    <location>
        <begin position="8"/>
        <end position="126"/>
    </location>
</feature>
<evidence type="ECO:0000313" key="5">
    <source>
        <dbReference type="EMBL" id="MFD1049565.1"/>
    </source>
</evidence>
<sequence>MRLDFRHLDSPYPFLLGTPQRNVEELFEKRALELGARIVRGNAVTGLTQDSDSVTVEIVRGNAVTGLTQDSDSVTVELDDNETLTAEYVVGCDGAGSTVRKAAGIEFPGTDSPTWAFLGEVTLDEPPAGNVFGPNG</sequence>
<dbReference type="InterPro" id="IPR050641">
    <property type="entry name" value="RIFMO-like"/>
</dbReference>
<evidence type="ECO:0000256" key="3">
    <source>
        <dbReference type="ARBA" id="ARBA00022827"/>
    </source>
</evidence>
<keyword evidence="2" id="KW-0285">Flavoprotein</keyword>
<dbReference type="Proteomes" id="UP001597045">
    <property type="component" value="Unassembled WGS sequence"/>
</dbReference>
<keyword evidence="5" id="KW-0560">Oxidoreductase</keyword>
<dbReference type="PANTHER" id="PTHR43004:SF19">
    <property type="entry name" value="BINDING MONOOXYGENASE, PUTATIVE (JCVI)-RELATED"/>
    <property type="match status" value="1"/>
</dbReference>
<dbReference type="InterPro" id="IPR002938">
    <property type="entry name" value="FAD-bd"/>
</dbReference>
<reference evidence="6" key="1">
    <citation type="journal article" date="2019" name="Int. J. Syst. Evol. Microbiol.">
        <title>The Global Catalogue of Microorganisms (GCM) 10K type strain sequencing project: providing services to taxonomists for standard genome sequencing and annotation.</title>
        <authorList>
            <consortium name="The Broad Institute Genomics Platform"/>
            <consortium name="The Broad Institute Genome Sequencing Center for Infectious Disease"/>
            <person name="Wu L."/>
            <person name="Ma J."/>
        </authorList>
    </citation>
    <scope>NUCLEOTIDE SEQUENCE [LARGE SCALE GENOMIC DNA]</scope>
    <source>
        <strain evidence="6">JCM 31486</strain>
    </source>
</reference>
<dbReference type="Pfam" id="PF01494">
    <property type="entry name" value="FAD_binding_3"/>
    <property type="match status" value="1"/>
</dbReference>
<proteinExistence type="predicted"/>
<dbReference type="EMBL" id="JBHTIS010002256">
    <property type="protein sequence ID" value="MFD1049565.1"/>
    <property type="molecule type" value="Genomic_DNA"/>
</dbReference>
<keyword evidence="6" id="KW-1185">Reference proteome</keyword>
<dbReference type="Gene3D" id="3.50.50.60">
    <property type="entry name" value="FAD/NAD(P)-binding domain"/>
    <property type="match status" value="2"/>
</dbReference>
<dbReference type="GO" id="GO:0004497">
    <property type="term" value="F:monooxygenase activity"/>
    <property type="evidence" value="ECO:0007669"/>
    <property type="project" value="UniProtKB-KW"/>
</dbReference>
<comment type="cofactor">
    <cofactor evidence="1">
        <name>FAD</name>
        <dbReference type="ChEBI" id="CHEBI:57692"/>
    </cofactor>
</comment>